<comment type="subcellular location">
    <subcellularLocation>
        <location evidence="2">Nucleus</location>
    </subcellularLocation>
</comment>
<dbReference type="Pfam" id="PF13359">
    <property type="entry name" value="DDE_Tnp_4"/>
    <property type="match status" value="1"/>
</dbReference>
<organism evidence="9 10">
    <name type="scientific">Temnothorax curvispinosus</name>
    <dbReference type="NCBI Taxonomy" id="300111"/>
    <lineage>
        <taxon>Eukaryota</taxon>
        <taxon>Metazoa</taxon>
        <taxon>Ecdysozoa</taxon>
        <taxon>Arthropoda</taxon>
        <taxon>Hexapoda</taxon>
        <taxon>Insecta</taxon>
        <taxon>Pterygota</taxon>
        <taxon>Neoptera</taxon>
        <taxon>Endopterygota</taxon>
        <taxon>Hymenoptera</taxon>
        <taxon>Apocrita</taxon>
        <taxon>Aculeata</taxon>
        <taxon>Formicoidea</taxon>
        <taxon>Formicidae</taxon>
        <taxon>Myrmicinae</taxon>
        <taxon>Temnothorax</taxon>
    </lineage>
</organism>
<dbReference type="GO" id="GO:0016787">
    <property type="term" value="F:hydrolase activity"/>
    <property type="evidence" value="ECO:0007669"/>
    <property type="project" value="UniProtKB-KW"/>
</dbReference>
<dbReference type="PANTHER" id="PTHR22930:SF85">
    <property type="entry name" value="GH03217P-RELATED"/>
    <property type="match status" value="1"/>
</dbReference>
<evidence type="ECO:0000256" key="1">
    <source>
        <dbReference type="ARBA" id="ARBA00001968"/>
    </source>
</evidence>
<dbReference type="GO" id="GO:0046872">
    <property type="term" value="F:metal ion binding"/>
    <property type="evidence" value="ECO:0007669"/>
    <property type="project" value="UniProtKB-KW"/>
</dbReference>
<dbReference type="GO" id="GO:0004518">
    <property type="term" value="F:nuclease activity"/>
    <property type="evidence" value="ECO:0007669"/>
    <property type="project" value="UniProtKB-KW"/>
</dbReference>
<evidence type="ECO:0000256" key="4">
    <source>
        <dbReference type="ARBA" id="ARBA00022722"/>
    </source>
</evidence>
<protein>
    <submittedName>
        <fullName evidence="10">Nuclease HARBI1</fullName>
    </submittedName>
</protein>
<dbReference type="GeneID" id="112458353"/>
<name>A0A6J1Q7R1_9HYME</name>
<keyword evidence="9" id="KW-1185">Reference proteome</keyword>
<evidence type="ECO:0000256" key="6">
    <source>
        <dbReference type="ARBA" id="ARBA00022801"/>
    </source>
</evidence>
<evidence type="ECO:0000259" key="8">
    <source>
        <dbReference type="Pfam" id="PF13359"/>
    </source>
</evidence>
<keyword evidence="6" id="KW-0378">Hydrolase</keyword>
<reference evidence="10" key="1">
    <citation type="submission" date="2025-08" db="UniProtKB">
        <authorList>
            <consortium name="RefSeq"/>
        </authorList>
    </citation>
    <scope>IDENTIFICATION</scope>
    <source>
        <tissue evidence="10">Whole body</tissue>
    </source>
</reference>
<comment type="cofactor">
    <cofactor evidence="1">
        <name>a divalent metal cation</name>
        <dbReference type="ChEBI" id="CHEBI:60240"/>
    </cofactor>
</comment>
<dbReference type="GO" id="GO:0005634">
    <property type="term" value="C:nucleus"/>
    <property type="evidence" value="ECO:0007669"/>
    <property type="project" value="UniProtKB-SubCell"/>
</dbReference>
<evidence type="ECO:0000256" key="2">
    <source>
        <dbReference type="ARBA" id="ARBA00004123"/>
    </source>
</evidence>
<dbReference type="OrthoDB" id="6740069at2759"/>
<comment type="similarity">
    <text evidence="3">Belongs to the HARBI1 family.</text>
</comment>
<accession>A0A6J1Q7R1</accession>
<evidence type="ECO:0000256" key="7">
    <source>
        <dbReference type="ARBA" id="ARBA00023242"/>
    </source>
</evidence>
<gene>
    <name evidence="10" type="primary">LOC112458353</name>
</gene>
<keyword evidence="5" id="KW-0479">Metal-binding</keyword>
<keyword evidence="7" id="KW-0539">Nucleus</keyword>
<dbReference type="PANTHER" id="PTHR22930">
    <property type="match status" value="1"/>
</dbReference>
<dbReference type="RefSeq" id="XP_024877718.1">
    <property type="nucleotide sequence ID" value="XM_025021950.1"/>
</dbReference>
<feature type="non-terminal residue" evidence="10">
    <location>
        <position position="1"/>
    </location>
</feature>
<evidence type="ECO:0000256" key="3">
    <source>
        <dbReference type="ARBA" id="ARBA00006958"/>
    </source>
</evidence>
<dbReference type="InterPro" id="IPR045249">
    <property type="entry name" value="HARBI1-like"/>
</dbReference>
<sequence length="196" mass="22273">GNDAEYFRNRKGYFSVNVQAVCNANLEITDLVARWQGSVHDATIFNNSRIRALFEAGTFQNSLLLGDGGYAVRSYFMTPLQNPRTRAEHLYNESHIRTRNTIERVFGIWKRRFPILALGSRFQKVDKVLPVIIATAVLHNIARRARDPVPANDPKLVLPAPWENLLQEGNIAYRHDGPGNNGMQHAIINDYFQSLL</sequence>
<proteinExistence type="inferred from homology"/>
<keyword evidence="4" id="KW-0540">Nuclease</keyword>
<evidence type="ECO:0000313" key="10">
    <source>
        <dbReference type="RefSeq" id="XP_024877718.1"/>
    </source>
</evidence>
<feature type="domain" description="DDE Tnp4" evidence="8">
    <location>
        <begin position="3"/>
        <end position="140"/>
    </location>
</feature>
<dbReference type="InterPro" id="IPR027806">
    <property type="entry name" value="HARBI1_dom"/>
</dbReference>
<dbReference type="Proteomes" id="UP000504618">
    <property type="component" value="Unplaced"/>
</dbReference>
<dbReference type="AlphaFoldDB" id="A0A6J1Q7R1"/>
<evidence type="ECO:0000313" key="9">
    <source>
        <dbReference type="Proteomes" id="UP000504618"/>
    </source>
</evidence>
<evidence type="ECO:0000256" key="5">
    <source>
        <dbReference type="ARBA" id="ARBA00022723"/>
    </source>
</evidence>